<evidence type="ECO:0000256" key="1">
    <source>
        <dbReference type="ARBA" id="ARBA00022723"/>
    </source>
</evidence>
<comment type="caution">
    <text evidence="8">The sequence shown here is derived from an EMBL/GenBank/DDBJ whole genome shotgun (WGS) entry which is preliminary data.</text>
</comment>
<dbReference type="InterPro" id="IPR029052">
    <property type="entry name" value="Metallo-depent_PP-like"/>
</dbReference>
<keyword evidence="3" id="KW-0904">Protein phosphatase</keyword>
<keyword evidence="1" id="KW-0479">Metal-binding</keyword>
<accession>A0A1R2CGH1</accession>
<name>A0A1R2CGH1_9CILI</name>
<keyword evidence="2 6" id="KW-0378">Hydrolase</keyword>
<dbReference type="AlphaFoldDB" id="A0A1R2CGH1"/>
<evidence type="ECO:0000313" key="9">
    <source>
        <dbReference type="Proteomes" id="UP000187209"/>
    </source>
</evidence>
<evidence type="ECO:0000313" key="8">
    <source>
        <dbReference type="EMBL" id="OMJ88119.1"/>
    </source>
</evidence>
<dbReference type="SMART" id="SM00156">
    <property type="entry name" value="PP2Ac"/>
    <property type="match status" value="1"/>
</dbReference>
<dbReference type="Proteomes" id="UP000187209">
    <property type="component" value="Unassembled WGS sequence"/>
</dbReference>
<dbReference type="CDD" id="cd07415">
    <property type="entry name" value="MPP_PP2A_PP4_PP6"/>
    <property type="match status" value="1"/>
</dbReference>
<dbReference type="InterPro" id="IPR004843">
    <property type="entry name" value="Calcineurin-like_PHP"/>
</dbReference>
<dbReference type="EC" id="3.1.3.16" evidence="6"/>
<comment type="catalytic activity">
    <reaction evidence="6">
        <text>O-phospho-L-threonyl-[protein] + H2O = L-threonyl-[protein] + phosphate</text>
        <dbReference type="Rhea" id="RHEA:47004"/>
        <dbReference type="Rhea" id="RHEA-COMP:11060"/>
        <dbReference type="Rhea" id="RHEA-COMP:11605"/>
        <dbReference type="ChEBI" id="CHEBI:15377"/>
        <dbReference type="ChEBI" id="CHEBI:30013"/>
        <dbReference type="ChEBI" id="CHEBI:43474"/>
        <dbReference type="ChEBI" id="CHEBI:61977"/>
        <dbReference type="EC" id="3.1.3.16"/>
    </reaction>
</comment>
<keyword evidence="9" id="KW-1185">Reference proteome</keyword>
<dbReference type="EMBL" id="MPUH01000159">
    <property type="protein sequence ID" value="OMJ88119.1"/>
    <property type="molecule type" value="Genomic_DNA"/>
</dbReference>
<evidence type="ECO:0000256" key="4">
    <source>
        <dbReference type="ARBA" id="ARBA00023211"/>
    </source>
</evidence>
<dbReference type="SUPFAM" id="SSF56300">
    <property type="entry name" value="Metallo-dependent phosphatases"/>
    <property type="match status" value="1"/>
</dbReference>
<dbReference type="PROSITE" id="PS00125">
    <property type="entry name" value="SER_THR_PHOSPHATASE"/>
    <property type="match status" value="1"/>
</dbReference>
<dbReference type="GO" id="GO:0004722">
    <property type="term" value="F:protein serine/threonine phosphatase activity"/>
    <property type="evidence" value="ECO:0007669"/>
    <property type="project" value="UniProtKB-EC"/>
</dbReference>
<organism evidence="8 9">
    <name type="scientific">Stentor coeruleus</name>
    <dbReference type="NCBI Taxonomy" id="5963"/>
    <lineage>
        <taxon>Eukaryota</taxon>
        <taxon>Sar</taxon>
        <taxon>Alveolata</taxon>
        <taxon>Ciliophora</taxon>
        <taxon>Postciliodesmatophora</taxon>
        <taxon>Heterotrichea</taxon>
        <taxon>Heterotrichida</taxon>
        <taxon>Stentoridae</taxon>
        <taxon>Stentor</taxon>
    </lineage>
</organism>
<feature type="domain" description="Serine/threonine specific protein phosphatases" evidence="7">
    <location>
        <begin position="110"/>
        <end position="115"/>
    </location>
</feature>
<dbReference type="Gene3D" id="3.60.21.10">
    <property type="match status" value="1"/>
</dbReference>
<comment type="similarity">
    <text evidence="5">Belongs to the PPP phosphatase family. PP-4 (PP-X) subfamily.</text>
</comment>
<dbReference type="PRINTS" id="PR00114">
    <property type="entry name" value="STPHPHTASE"/>
</dbReference>
<evidence type="ECO:0000256" key="2">
    <source>
        <dbReference type="ARBA" id="ARBA00022801"/>
    </source>
</evidence>
<dbReference type="PANTHER" id="PTHR45619">
    <property type="entry name" value="SERINE/THREONINE-PROTEIN PHOSPHATASE PP2A-RELATED"/>
    <property type="match status" value="1"/>
</dbReference>
<dbReference type="Pfam" id="PF00149">
    <property type="entry name" value="Metallophos"/>
    <property type="match status" value="1"/>
</dbReference>
<keyword evidence="4" id="KW-0464">Manganese</keyword>
<dbReference type="FunFam" id="3.60.21.10:FF:000005">
    <property type="entry name" value="Serine/threonine-protein phosphatase"/>
    <property type="match status" value="1"/>
</dbReference>
<evidence type="ECO:0000259" key="7">
    <source>
        <dbReference type="PROSITE" id="PS00125"/>
    </source>
</evidence>
<sequence>MSDKSLEQWLDTLKQGKCLPEIELFHLCEMVKSILIEENNVQPVCAPIVICGDIHGQFYDLLELFNTGGGIPETSYIFMGDYVDRGHNSVESFQYLLALKARYPDNITILRGNHETRQITQVYGFYDECIRKYGNPNAWKYCTDVFDYLNISAIVENKILCIHAGLSPEIKTIDQIRIIDRKVEIPHEGAFCDMMWSDPDDIETWSLSPRGAGWLFGSRVTDEFSYINGLSLICRAHQLVQEGYKYWFPRQNLVTVWSAPNYCYRCGNQAAILCVEEDLTKSFKIFNAVAESSRSIPAKSLVPYFL</sequence>
<gene>
    <name evidence="8" type="ORF">SteCoe_10020</name>
</gene>
<dbReference type="OrthoDB" id="1930084at2759"/>
<evidence type="ECO:0000256" key="5">
    <source>
        <dbReference type="ARBA" id="ARBA00038328"/>
    </source>
</evidence>
<reference evidence="8 9" key="1">
    <citation type="submission" date="2016-11" db="EMBL/GenBank/DDBJ databases">
        <title>The macronuclear genome of Stentor coeruleus: a giant cell with tiny introns.</title>
        <authorList>
            <person name="Slabodnick M."/>
            <person name="Ruby J.G."/>
            <person name="Reiff S.B."/>
            <person name="Swart E.C."/>
            <person name="Gosai S."/>
            <person name="Prabakaran S."/>
            <person name="Witkowska E."/>
            <person name="Larue G.E."/>
            <person name="Fisher S."/>
            <person name="Freeman R.M."/>
            <person name="Gunawardena J."/>
            <person name="Chu W."/>
            <person name="Stover N.A."/>
            <person name="Gregory B.D."/>
            <person name="Nowacki M."/>
            <person name="Derisi J."/>
            <person name="Roy S.W."/>
            <person name="Marshall W.F."/>
            <person name="Sood P."/>
        </authorList>
    </citation>
    <scope>NUCLEOTIDE SEQUENCE [LARGE SCALE GENOMIC DNA]</scope>
    <source>
        <strain evidence="8">WM001</strain>
    </source>
</reference>
<evidence type="ECO:0000256" key="3">
    <source>
        <dbReference type="ARBA" id="ARBA00022912"/>
    </source>
</evidence>
<dbReference type="InterPro" id="IPR006186">
    <property type="entry name" value="Ser/Thr-sp_prot-phosphatase"/>
</dbReference>
<dbReference type="InterPro" id="IPR047129">
    <property type="entry name" value="PPA2-like"/>
</dbReference>
<dbReference type="GO" id="GO:0046872">
    <property type="term" value="F:metal ion binding"/>
    <property type="evidence" value="ECO:0007669"/>
    <property type="project" value="UniProtKB-KW"/>
</dbReference>
<evidence type="ECO:0000256" key="6">
    <source>
        <dbReference type="RuleBase" id="RU004273"/>
    </source>
</evidence>
<protein>
    <recommendedName>
        <fullName evidence="6">Serine/threonine-protein phosphatase</fullName>
        <ecNumber evidence="6">3.1.3.16</ecNumber>
    </recommendedName>
</protein>
<proteinExistence type="inferred from homology"/>